<gene>
    <name evidence="2" type="ORF">PR048_010694</name>
</gene>
<comment type="caution">
    <text evidence="2">The sequence shown here is derived from an EMBL/GenBank/DDBJ whole genome shotgun (WGS) entry which is preliminary data.</text>
</comment>
<accession>A0ABQ9I3E9</accession>
<dbReference type="EMBL" id="JARBHB010000003">
    <property type="protein sequence ID" value="KAJ8891179.1"/>
    <property type="molecule type" value="Genomic_DNA"/>
</dbReference>
<dbReference type="Proteomes" id="UP001159363">
    <property type="component" value="Chromosome 3"/>
</dbReference>
<sequence length="185" mass="20799">MHNICFSEGDVIAIDGNLPSLRAWRDTFSLLTLTTSVVYNSLRTFFRLVTSPAARLPSLSYSFTPLNSTPGLKSCRNIYSIPLPISKVQHTLSPTERTTLNQQEPVFLSTVKEVGQYPQCLVKLCIHRNITTLPRKTCTDSNLAQDKRGEVVMCGCTVMRGNDHVRGRQGEGDNKNTAAERRRRW</sequence>
<feature type="region of interest" description="Disordered" evidence="1">
    <location>
        <begin position="164"/>
        <end position="185"/>
    </location>
</feature>
<evidence type="ECO:0000313" key="2">
    <source>
        <dbReference type="EMBL" id="KAJ8891179.1"/>
    </source>
</evidence>
<organism evidence="2 3">
    <name type="scientific">Dryococelus australis</name>
    <dbReference type="NCBI Taxonomy" id="614101"/>
    <lineage>
        <taxon>Eukaryota</taxon>
        <taxon>Metazoa</taxon>
        <taxon>Ecdysozoa</taxon>
        <taxon>Arthropoda</taxon>
        <taxon>Hexapoda</taxon>
        <taxon>Insecta</taxon>
        <taxon>Pterygota</taxon>
        <taxon>Neoptera</taxon>
        <taxon>Polyneoptera</taxon>
        <taxon>Phasmatodea</taxon>
        <taxon>Verophasmatodea</taxon>
        <taxon>Anareolatae</taxon>
        <taxon>Phasmatidae</taxon>
        <taxon>Eurycanthinae</taxon>
        <taxon>Dryococelus</taxon>
    </lineage>
</organism>
<protein>
    <submittedName>
        <fullName evidence="2">Uncharacterized protein</fullName>
    </submittedName>
</protein>
<name>A0ABQ9I3E9_9NEOP</name>
<proteinExistence type="predicted"/>
<reference evidence="2 3" key="1">
    <citation type="submission" date="2023-02" db="EMBL/GenBank/DDBJ databases">
        <title>LHISI_Scaffold_Assembly.</title>
        <authorList>
            <person name="Stuart O.P."/>
            <person name="Cleave R."/>
            <person name="Magrath M.J.L."/>
            <person name="Mikheyev A.S."/>
        </authorList>
    </citation>
    <scope>NUCLEOTIDE SEQUENCE [LARGE SCALE GENOMIC DNA]</scope>
    <source>
        <strain evidence="2">Daus_M_001</strain>
        <tissue evidence="2">Leg muscle</tissue>
    </source>
</reference>
<evidence type="ECO:0000256" key="1">
    <source>
        <dbReference type="SAM" id="MobiDB-lite"/>
    </source>
</evidence>
<keyword evidence="3" id="KW-1185">Reference proteome</keyword>
<evidence type="ECO:0000313" key="3">
    <source>
        <dbReference type="Proteomes" id="UP001159363"/>
    </source>
</evidence>